<keyword evidence="3" id="KW-1185">Reference proteome</keyword>
<feature type="transmembrane region" description="Helical" evidence="1">
    <location>
        <begin position="352"/>
        <end position="370"/>
    </location>
</feature>
<dbReference type="PANTHER" id="PTHR34391">
    <property type="entry name" value="UPF0658 GOLGI APPARATUS MEMBRANE PROTEIN C1952.10C-RELATED"/>
    <property type="match status" value="1"/>
</dbReference>
<sequence length="526" mass="59756">MISHTQCRILKAAYKRIIYTRFALPFLAICFLHCLAQGLILVFNVKLDQAATNLVSGIVQIAEVPRTNIVWHSRHDGQDVLKLCSQIPHTVPYNPCITLVGKTAQSNVNWSAPGPFRRTEYLAATPSFPLAIGAVDVVMKASQNETGDVDGVFITDASGIEITFLDEQCTRVMLYPLQLLDNAKREDIVLLVSQFWLFGISLFGVLAGSIPHLLAVSCMRILAVGWWGYTIWRTADIRMRFHNLLVEPSSPCHYDFFPTYFKTRFSYQIPELILACSGCVLTVFCGWHLVKIFKAHTFNRVGPPEAIIRMYRYHLALRVFLHLSLFFVVAASGLWADQLFNGAIAAISQHNVLYATLLLFTLVTLIPWLFLTSRAVRHEHKVLMAIVLTVCFIYITGWSLMYFTQVYRWAWIQWPFFACMAVSSLFTLIMCAVLGIISWLNFNKGFAQYLRAESALAETDFEPEMFANELGSESGHGHFMRASTPMSQRGEFSISVDTNWDFVDPKRPPIYLVDTQKDTKFRTLPR</sequence>
<keyword evidence="1" id="KW-1133">Transmembrane helix</keyword>
<dbReference type="GO" id="GO:0005794">
    <property type="term" value="C:Golgi apparatus"/>
    <property type="evidence" value="ECO:0007669"/>
    <property type="project" value="TreeGrafter"/>
</dbReference>
<name>A0AAW0FD95_9APHY</name>
<feature type="transmembrane region" description="Helical" evidence="1">
    <location>
        <begin position="382"/>
        <end position="403"/>
    </location>
</feature>
<dbReference type="EMBL" id="JASBNA010000099">
    <property type="protein sequence ID" value="KAK7676940.1"/>
    <property type="molecule type" value="Genomic_DNA"/>
</dbReference>
<proteinExistence type="predicted"/>
<dbReference type="AlphaFoldDB" id="A0AAW0FD95"/>
<evidence type="ECO:0000313" key="2">
    <source>
        <dbReference type="EMBL" id="KAK7676940.1"/>
    </source>
</evidence>
<dbReference type="Proteomes" id="UP001385951">
    <property type="component" value="Unassembled WGS sequence"/>
</dbReference>
<gene>
    <name evidence="2" type="ORF">QCA50_020058</name>
</gene>
<accession>A0AAW0FD95</accession>
<feature type="transmembrane region" description="Helical" evidence="1">
    <location>
        <begin position="188"/>
        <end position="207"/>
    </location>
</feature>
<organism evidence="2 3">
    <name type="scientific">Cerrena zonata</name>
    <dbReference type="NCBI Taxonomy" id="2478898"/>
    <lineage>
        <taxon>Eukaryota</taxon>
        <taxon>Fungi</taxon>
        <taxon>Dikarya</taxon>
        <taxon>Basidiomycota</taxon>
        <taxon>Agaricomycotina</taxon>
        <taxon>Agaricomycetes</taxon>
        <taxon>Polyporales</taxon>
        <taxon>Cerrenaceae</taxon>
        <taxon>Cerrena</taxon>
    </lineage>
</organism>
<feature type="transmembrane region" description="Helical" evidence="1">
    <location>
        <begin position="415"/>
        <end position="442"/>
    </location>
</feature>
<evidence type="ECO:0000313" key="3">
    <source>
        <dbReference type="Proteomes" id="UP001385951"/>
    </source>
</evidence>
<keyword evidence="1" id="KW-0472">Membrane</keyword>
<dbReference type="PANTHER" id="PTHR34391:SF2">
    <property type="entry name" value="TRP C-TERMINAL DOMAIN-CONTAINING PROTEIN"/>
    <property type="match status" value="1"/>
</dbReference>
<dbReference type="InterPro" id="IPR040410">
    <property type="entry name" value="UPF0658_Golgi"/>
</dbReference>
<evidence type="ECO:0000256" key="1">
    <source>
        <dbReference type="SAM" id="Phobius"/>
    </source>
</evidence>
<feature type="transmembrane region" description="Helical" evidence="1">
    <location>
        <begin position="315"/>
        <end position="336"/>
    </location>
</feature>
<comment type="caution">
    <text evidence="2">The sequence shown here is derived from an EMBL/GenBank/DDBJ whole genome shotgun (WGS) entry which is preliminary data.</text>
</comment>
<protein>
    <recommendedName>
        <fullName evidence="4">Transmembrane protein</fullName>
    </recommendedName>
</protein>
<evidence type="ECO:0008006" key="4">
    <source>
        <dbReference type="Google" id="ProtNLM"/>
    </source>
</evidence>
<reference evidence="2 3" key="1">
    <citation type="submission" date="2022-09" db="EMBL/GenBank/DDBJ databases">
        <authorList>
            <person name="Palmer J.M."/>
        </authorList>
    </citation>
    <scope>NUCLEOTIDE SEQUENCE [LARGE SCALE GENOMIC DNA]</scope>
    <source>
        <strain evidence="2 3">DSM 7382</strain>
    </source>
</reference>
<feature type="transmembrane region" description="Helical" evidence="1">
    <location>
        <begin position="213"/>
        <end position="232"/>
    </location>
</feature>
<keyword evidence="1" id="KW-0812">Transmembrane</keyword>
<feature type="transmembrane region" description="Helical" evidence="1">
    <location>
        <begin position="22"/>
        <end position="43"/>
    </location>
</feature>